<dbReference type="InterPro" id="IPR012657">
    <property type="entry name" value="23S_rRNA-intervening_sequence"/>
</dbReference>
<name>A0A841M965_9BACT</name>
<evidence type="ECO:0000313" key="2">
    <source>
        <dbReference type="Proteomes" id="UP000588604"/>
    </source>
</evidence>
<comment type="caution">
    <text evidence="1">The sequence shown here is derived from an EMBL/GenBank/DDBJ whole genome shotgun (WGS) entry which is preliminary data.</text>
</comment>
<dbReference type="PANTHER" id="PTHR38471">
    <property type="entry name" value="FOUR HELIX BUNDLE PROTEIN"/>
    <property type="match status" value="1"/>
</dbReference>
<accession>A0A841M965</accession>
<dbReference type="EMBL" id="JACIJO010000001">
    <property type="protein sequence ID" value="MBB6324452.1"/>
    <property type="molecule type" value="Genomic_DNA"/>
</dbReference>
<evidence type="ECO:0000313" key="1">
    <source>
        <dbReference type="EMBL" id="MBB6324452.1"/>
    </source>
</evidence>
<dbReference type="RefSeq" id="WP_184492437.1">
    <property type="nucleotide sequence ID" value="NZ_JACIJO010000001.1"/>
</dbReference>
<proteinExistence type="predicted"/>
<reference evidence="1 2" key="1">
    <citation type="submission" date="2020-08" db="EMBL/GenBank/DDBJ databases">
        <title>Genomic Encyclopedia of Type Strains, Phase IV (KMG-IV): sequencing the most valuable type-strain genomes for metagenomic binning, comparative biology and taxonomic classification.</title>
        <authorList>
            <person name="Goeker M."/>
        </authorList>
    </citation>
    <scope>NUCLEOTIDE SEQUENCE [LARGE SCALE GENOMIC DNA]</scope>
    <source>
        <strain evidence="1 2">DSM 102044</strain>
    </source>
</reference>
<organism evidence="1 2">
    <name type="scientific">Algoriphagus iocasae</name>
    <dbReference type="NCBI Taxonomy" id="1836499"/>
    <lineage>
        <taxon>Bacteria</taxon>
        <taxon>Pseudomonadati</taxon>
        <taxon>Bacteroidota</taxon>
        <taxon>Cytophagia</taxon>
        <taxon>Cytophagales</taxon>
        <taxon>Cyclobacteriaceae</taxon>
        <taxon>Algoriphagus</taxon>
    </lineage>
</organism>
<dbReference type="PANTHER" id="PTHR38471:SF2">
    <property type="entry name" value="FOUR HELIX BUNDLE PROTEIN"/>
    <property type="match status" value="1"/>
</dbReference>
<dbReference type="AlphaFoldDB" id="A0A841M965"/>
<dbReference type="Gene3D" id="1.20.1440.60">
    <property type="entry name" value="23S rRNA-intervening sequence"/>
    <property type="match status" value="1"/>
</dbReference>
<gene>
    <name evidence="1" type="ORF">FHS59_000067</name>
</gene>
<dbReference type="Pfam" id="PF05635">
    <property type="entry name" value="23S_rRNA_IVP"/>
    <property type="match status" value="1"/>
</dbReference>
<sequence length="119" mass="13432">MKEELKKRTKAFAVSIIKMTETLPRRNSTIPVSNQIIRSSTSVGANYRAALRGRSKADFIAKLGIVVEESDETLYWLEIIVESELANKDQIAPLWKEGNELTSIFVKMLKTAKSNSKKM</sequence>
<protein>
    <submittedName>
        <fullName evidence="1">Four helix bundle protein</fullName>
    </submittedName>
</protein>
<dbReference type="InterPro" id="IPR036583">
    <property type="entry name" value="23S_rRNA_IVS_sf"/>
</dbReference>
<dbReference type="NCBIfam" id="TIGR02436">
    <property type="entry name" value="four helix bundle protein"/>
    <property type="match status" value="1"/>
</dbReference>
<keyword evidence="2" id="KW-1185">Reference proteome</keyword>
<dbReference type="Proteomes" id="UP000588604">
    <property type="component" value="Unassembled WGS sequence"/>
</dbReference>
<dbReference type="SUPFAM" id="SSF158446">
    <property type="entry name" value="IVS-encoded protein-like"/>
    <property type="match status" value="1"/>
</dbReference>
<dbReference type="PIRSF" id="PIRSF035652">
    <property type="entry name" value="CHP02436"/>
    <property type="match status" value="1"/>
</dbReference>